<evidence type="ECO:0000313" key="1">
    <source>
        <dbReference type="EMBL" id="KAK2145573.1"/>
    </source>
</evidence>
<sequence>MELLSLEADSSSVVSLGKYTSLFPALKMHPPPPTGKLNLIKNDDVIQVTPDEMYDKLRHLPSEYVLQTFAVNVTSMDKVLVAVITRKGRYYSADVQYNILRSLQEFGFPASHPSMKVFLALTRYNINKLFLDQLVHVYELINLLEDCEEKVFLQHAVEQLVSLRKDEINLLDDHEAAMLLDFFPDLLGKDQKMYLLNKIKKEYFVGKLDHHYSHLLLRLFAKSLQTEHSFVDRVMLNRVMSACHKMRDKYSIGELTDIVHRLQQLRVYRQQMFDDIGDTVCNRSKQLTDGCTADEIGLLQMMCHYSHFHLHLCQNIEVSIEPSELHLAELSQFLFCCWTYNYEFLKEETMMRCVTALCQQLVEHHQPVSVDLYLELCLMLVTFDLHLLESLSDLKVVTSSECSRKLGIEKEETSSEVNELKVIMPLKEQDTGTFTASYALYWPLSRREVIDVIRQKWTPLPHSLETIYDKTGEANFRTKMFVEEFSLYLMSATSQYDVDRNCDIGDGLIVGELAIKVLPPCVTIRNQPGLKQPASFYISCVQLKGYKILVVTTHGWKTVPHNERESYLKWKIDMTFSEKLDNDLLII</sequence>
<keyword evidence="2" id="KW-1185">Reference proteome</keyword>
<reference evidence="1" key="1">
    <citation type="journal article" date="2023" name="Mol. Biol. Evol.">
        <title>Third-Generation Sequencing Reveals the Adaptive Role of the Epigenome in Three Deep-Sea Polychaetes.</title>
        <authorList>
            <person name="Perez M."/>
            <person name="Aroh O."/>
            <person name="Sun Y."/>
            <person name="Lan Y."/>
            <person name="Juniper S.K."/>
            <person name="Young C.R."/>
            <person name="Angers B."/>
            <person name="Qian P.Y."/>
        </authorList>
    </citation>
    <scope>NUCLEOTIDE SEQUENCE</scope>
    <source>
        <strain evidence="1">P08H-3</strain>
    </source>
</reference>
<dbReference type="AlphaFoldDB" id="A0AAD9J3S8"/>
<organism evidence="1 2">
    <name type="scientific">Paralvinella palmiformis</name>
    <dbReference type="NCBI Taxonomy" id="53620"/>
    <lineage>
        <taxon>Eukaryota</taxon>
        <taxon>Metazoa</taxon>
        <taxon>Spiralia</taxon>
        <taxon>Lophotrochozoa</taxon>
        <taxon>Annelida</taxon>
        <taxon>Polychaeta</taxon>
        <taxon>Sedentaria</taxon>
        <taxon>Canalipalpata</taxon>
        <taxon>Terebellida</taxon>
        <taxon>Terebelliformia</taxon>
        <taxon>Alvinellidae</taxon>
        <taxon>Paralvinella</taxon>
    </lineage>
</organism>
<name>A0AAD9J3S8_9ANNE</name>
<gene>
    <name evidence="1" type="ORF">LSH36_672g01000</name>
</gene>
<comment type="caution">
    <text evidence="1">The sequence shown here is derived from an EMBL/GenBank/DDBJ whole genome shotgun (WGS) entry which is preliminary data.</text>
</comment>
<dbReference type="EMBL" id="JAODUP010000672">
    <property type="protein sequence ID" value="KAK2145573.1"/>
    <property type="molecule type" value="Genomic_DNA"/>
</dbReference>
<evidence type="ECO:0000313" key="2">
    <source>
        <dbReference type="Proteomes" id="UP001208570"/>
    </source>
</evidence>
<protein>
    <submittedName>
        <fullName evidence="1">Uncharacterized protein</fullName>
    </submittedName>
</protein>
<proteinExistence type="predicted"/>
<dbReference type="Proteomes" id="UP001208570">
    <property type="component" value="Unassembled WGS sequence"/>
</dbReference>
<accession>A0AAD9J3S8</accession>